<name>A0A380UA20_ACIJO</name>
<dbReference type="Proteomes" id="UP000595107">
    <property type="component" value="Chromosome"/>
</dbReference>
<feature type="transmembrane region" description="Helical" evidence="6">
    <location>
        <begin position="87"/>
        <end position="104"/>
    </location>
</feature>
<evidence type="ECO:0000256" key="1">
    <source>
        <dbReference type="ARBA" id="ARBA00004651"/>
    </source>
</evidence>
<feature type="transmembrane region" description="Helical" evidence="6">
    <location>
        <begin position="384"/>
        <end position="402"/>
    </location>
</feature>
<evidence type="ECO:0000313" key="10">
    <source>
        <dbReference type="Proteomes" id="UP000595107"/>
    </source>
</evidence>
<evidence type="ECO:0000313" key="8">
    <source>
        <dbReference type="EMBL" id="SUT98719.1"/>
    </source>
</evidence>
<dbReference type="AlphaFoldDB" id="A0A380UA20"/>
<proteinExistence type="predicted"/>
<dbReference type="PANTHER" id="PTHR30250:SF11">
    <property type="entry name" value="O-ANTIGEN TRANSPORTER-RELATED"/>
    <property type="match status" value="1"/>
</dbReference>
<feature type="transmembrane region" description="Helical" evidence="6">
    <location>
        <begin position="43"/>
        <end position="66"/>
    </location>
</feature>
<dbReference type="InterPro" id="IPR050833">
    <property type="entry name" value="Poly_Biosynth_Transport"/>
</dbReference>
<feature type="transmembrane region" description="Helical" evidence="6">
    <location>
        <begin position="12"/>
        <end position="31"/>
    </location>
</feature>
<feature type="transmembrane region" description="Helical" evidence="6">
    <location>
        <begin position="247"/>
        <end position="270"/>
    </location>
</feature>
<dbReference type="GeneID" id="66210625"/>
<feature type="transmembrane region" description="Helical" evidence="6">
    <location>
        <begin position="166"/>
        <end position="192"/>
    </location>
</feature>
<organism evidence="8 9">
    <name type="scientific">Acinetobacter johnsonii</name>
    <dbReference type="NCBI Taxonomy" id="40214"/>
    <lineage>
        <taxon>Bacteria</taxon>
        <taxon>Pseudomonadati</taxon>
        <taxon>Pseudomonadota</taxon>
        <taxon>Gammaproteobacteria</taxon>
        <taxon>Moraxellales</taxon>
        <taxon>Moraxellaceae</taxon>
        <taxon>Acinetobacter</taxon>
    </lineage>
</organism>
<evidence type="ECO:0000313" key="9">
    <source>
        <dbReference type="Proteomes" id="UP000254227"/>
    </source>
</evidence>
<feature type="transmembrane region" description="Helical" evidence="6">
    <location>
        <begin position="110"/>
        <end position="126"/>
    </location>
</feature>
<feature type="transmembrane region" description="Helical" evidence="6">
    <location>
        <begin position="138"/>
        <end position="160"/>
    </location>
</feature>
<evidence type="ECO:0000256" key="2">
    <source>
        <dbReference type="ARBA" id="ARBA00022475"/>
    </source>
</evidence>
<dbReference type="GO" id="GO:0005886">
    <property type="term" value="C:plasma membrane"/>
    <property type="evidence" value="ECO:0007669"/>
    <property type="project" value="UniProtKB-SubCell"/>
</dbReference>
<feature type="transmembrane region" description="Helical" evidence="6">
    <location>
        <begin position="291"/>
        <end position="313"/>
    </location>
</feature>
<dbReference type="Pfam" id="PF01943">
    <property type="entry name" value="Polysacc_synt"/>
    <property type="match status" value="1"/>
</dbReference>
<evidence type="ECO:0000256" key="3">
    <source>
        <dbReference type="ARBA" id="ARBA00022692"/>
    </source>
</evidence>
<feature type="transmembrane region" description="Helical" evidence="6">
    <location>
        <begin position="325"/>
        <end position="348"/>
    </location>
</feature>
<evidence type="ECO:0000256" key="6">
    <source>
        <dbReference type="SAM" id="Phobius"/>
    </source>
</evidence>
<dbReference type="EMBL" id="UFRV01000006">
    <property type="protein sequence ID" value="SUT98719.1"/>
    <property type="molecule type" value="Genomic_DNA"/>
</dbReference>
<reference evidence="8 9" key="1">
    <citation type="submission" date="2018-06" db="EMBL/GenBank/DDBJ databases">
        <authorList>
            <consortium name="Pathogen Informatics"/>
            <person name="Doyle S."/>
        </authorList>
    </citation>
    <scope>NUCLEOTIDE SEQUENCE [LARGE SCALE GENOMIC DNA]</scope>
    <source>
        <strain evidence="8 9">NCTC10308</strain>
    </source>
</reference>
<dbReference type="PANTHER" id="PTHR30250">
    <property type="entry name" value="PST FAMILY PREDICTED COLANIC ACID TRANSPORTER"/>
    <property type="match status" value="1"/>
</dbReference>
<dbReference type="InterPro" id="IPR002797">
    <property type="entry name" value="Polysacc_synth"/>
</dbReference>
<sequence length="430" mass="49177">MKINKILKNFSYLGVVQILNYALPIITIPLVSRALGVEKIGLISYIFSYISYLILLVNYSFSLTAIRKQNQLNDLSLTFSLVFKSQLLLLVLTLPFLLIALLFIPDLKYNWFLTCISYIAVLGAFFDKNWIFQYKQDLKLVAIVNVLLKIISVVCIILFIKEKEDYLLYAIILYSVIFFTNIILFFICVKKYKIKILKVRLKEVISFLKEGKMLFFSSVVISFYTSTSTLLLGIYCSNRDVGLYSSAMKLIDIAKVFAIMPITQLIYPIVSQKISENVDEGILFVKKLMPIFNFMAILLFIGAIIVGPFMLHLLFGSQFLDAIPILWILSFTLILILYSTVFGVLLMVNLGMDHLFFKNQLYVAVLSVLLTILILPYGAGMTSAIILVISEILITGYQYYCLRLKGYNLFYLEMFSKKAFLEAVNAIKTH</sequence>
<dbReference type="Proteomes" id="UP000254227">
    <property type="component" value="Unassembled WGS sequence"/>
</dbReference>
<accession>A0A380UA20</accession>
<keyword evidence="5 6" id="KW-0472">Membrane</keyword>
<evidence type="ECO:0000313" key="7">
    <source>
        <dbReference type="EMBL" id="QPS03805.1"/>
    </source>
</evidence>
<evidence type="ECO:0000256" key="4">
    <source>
        <dbReference type="ARBA" id="ARBA00022989"/>
    </source>
</evidence>
<keyword evidence="3 6" id="KW-0812">Transmembrane</keyword>
<dbReference type="RefSeq" id="WP_004684241.1">
    <property type="nucleotide sequence ID" value="NZ_BBTB01000024.1"/>
</dbReference>
<evidence type="ECO:0000256" key="5">
    <source>
        <dbReference type="ARBA" id="ARBA00023136"/>
    </source>
</evidence>
<comment type="subcellular location">
    <subcellularLocation>
        <location evidence="1">Cell membrane</location>
        <topology evidence="1">Multi-pass membrane protein</topology>
    </subcellularLocation>
</comment>
<feature type="transmembrane region" description="Helical" evidence="6">
    <location>
        <begin position="360"/>
        <end position="378"/>
    </location>
</feature>
<protein>
    <submittedName>
        <fullName evidence="7">Oligosaccharide flippase family protein</fullName>
    </submittedName>
    <submittedName>
        <fullName evidence="8">Polysaccharide transporter</fullName>
    </submittedName>
</protein>
<dbReference type="EMBL" id="CP065666">
    <property type="protein sequence ID" value="QPS03805.1"/>
    <property type="molecule type" value="Genomic_DNA"/>
</dbReference>
<keyword evidence="4 6" id="KW-1133">Transmembrane helix</keyword>
<feature type="transmembrane region" description="Helical" evidence="6">
    <location>
        <begin position="213"/>
        <end position="235"/>
    </location>
</feature>
<keyword evidence="2" id="KW-1003">Cell membrane</keyword>
<reference evidence="7 10" key="2">
    <citation type="submission" date="2020-12" db="EMBL/GenBank/DDBJ databases">
        <title>FDA dAtabase for Regulatory Grade micrObial Sequences (FDA-ARGOS): Supporting development and validation of Infectious Disease Dx tests.</title>
        <authorList>
            <person name="Sproer C."/>
            <person name="Gronow S."/>
            <person name="Severitt S."/>
            <person name="Schroder I."/>
            <person name="Tallon L."/>
            <person name="Sadzewicz L."/>
            <person name="Zhao X."/>
            <person name="Boylan J."/>
            <person name="Ott S."/>
            <person name="Bowen H."/>
            <person name="Vavikolanu K."/>
            <person name="Mehta A."/>
            <person name="Aluvathingal J."/>
            <person name="Nadendla S."/>
            <person name="Lowell S."/>
            <person name="Myers T."/>
            <person name="Yan Y."/>
            <person name="Sichtig H."/>
        </authorList>
    </citation>
    <scope>NUCLEOTIDE SEQUENCE [LARGE SCALE GENOMIC DNA]</scope>
    <source>
        <strain evidence="7 10">FDAARGOS_910</strain>
    </source>
</reference>
<gene>
    <name evidence="8" type="primary">rfbX</name>
    <name evidence="7" type="ORF">I6G67_16795</name>
    <name evidence="8" type="ORF">NCTC10308_02956</name>
</gene>